<dbReference type="InterPro" id="IPR016181">
    <property type="entry name" value="Acyl_CoA_acyltransferase"/>
</dbReference>
<accession>A0A3A6PP74</accession>
<reference evidence="2 3" key="1">
    <citation type="submission" date="2018-09" db="EMBL/GenBank/DDBJ databases">
        <title>Paenibacillus aracenensis nov. sp. isolated from a cave in southern Spain.</title>
        <authorList>
            <person name="Jurado V."/>
            <person name="Gutierrez-Patricio S."/>
            <person name="Gonzalez-Pimentel J.L."/>
            <person name="Miller A.Z."/>
            <person name="Laiz L."/>
            <person name="Saiz-Jimenez C."/>
        </authorList>
    </citation>
    <scope>NUCLEOTIDE SEQUENCE [LARGE SCALE GENOMIC DNA]</scope>
    <source>
        <strain evidence="2 3">JCM 19203</strain>
    </source>
</reference>
<protein>
    <submittedName>
        <fullName evidence="2">GNAT family N-acetyltransferase</fullName>
    </submittedName>
</protein>
<dbReference type="InterPro" id="IPR000182">
    <property type="entry name" value="GNAT_dom"/>
</dbReference>
<evidence type="ECO:0000259" key="1">
    <source>
        <dbReference type="PROSITE" id="PS51186"/>
    </source>
</evidence>
<sequence length="198" mass="21509">MSLISGKNRWSAYSSTGLIWQGRKNRLKREARNVELLLLTPEMWIKEKRRLLGFIIRFGEKRITVASLHALRSLDPSWLMADEGGYSKAAIVITKTGGRITGLGFAADGGDGGCLIVVHPGSRRTGAGSAIMQRMMQALGRLACHVAADNIPSMALCFSLGMKAVSIHKGPTGKSTLRFERGIQHDTARPGHIDAISQ</sequence>
<organism evidence="2 3">
    <name type="scientific">Paenibacillus pinisoli</name>
    <dbReference type="NCBI Taxonomy" id="1276110"/>
    <lineage>
        <taxon>Bacteria</taxon>
        <taxon>Bacillati</taxon>
        <taxon>Bacillota</taxon>
        <taxon>Bacilli</taxon>
        <taxon>Bacillales</taxon>
        <taxon>Paenibacillaceae</taxon>
        <taxon>Paenibacillus</taxon>
    </lineage>
</organism>
<dbReference type="SUPFAM" id="SSF55729">
    <property type="entry name" value="Acyl-CoA N-acyltransferases (Nat)"/>
    <property type="match status" value="1"/>
</dbReference>
<comment type="caution">
    <text evidence="2">The sequence shown here is derived from an EMBL/GenBank/DDBJ whole genome shotgun (WGS) entry which is preliminary data.</text>
</comment>
<keyword evidence="2" id="KW-0808">Transferase</keyword>
<evidence type="ECO:0000313" key="2">
    <source>
        <dbReference type="EMBL" id="RJX41506.1"/>
    </source>
</evidence>
<evidence type="ECO:0000313" key="3">
    <source>
        <dbReference type="Proteomes" id="UP000267798"/>
    </source>
</evidence>
<dbReference type="PROSITE" id="PS51186">
    <property type="entry name" value="GNAT"/>
    <property type="match status" value="1"/>
</dbReference>
<keyword evidence="3" id="KW-1185">Reference proteome</keyword>
<dbReference type="AlphaFoldDB" id="A0A3A6PP74"/>
<proteinExistence type="predicted"/>
<dbReference type="Pfam" id="PF00583">
    <property type="entry name" value="Acetyltransf_1"/>
    <property type="match status" value="1"/>
</dbReference>
<dbReference type="OrthoDB" id="2869300at2"/>
<dbReference type="EMBL" id="QXQB01000001">
    <property type="protein sequence ID" value="RJX41506.1"/>
    <property type="molecule type" value="Genomic_DNA"/>
</dbReference>
<dbReference type="Proteomes" id="UP000267798">
    <property type="component" value="Unassembled WGS sequence"/>
</dbReference>
<feature type="domain" description="N-acetyltransferase" evidence="1">
    <location>
        <begin position="34"/>
        <end position="184"/>
    </location>
</feature>
<dbReference type="Gene3D" id="3.40.630.30">
    <property type="match status" value="1"/>
</dbReference>
<gene>
    <name evidence="2" type="ORF">D3P09_05910</name>
</gene>
<dbReference type="GO" id="GO:0016747">
    <property type="term" value="F:acyltransferase activity, transferring groups other than amino-acyl groups"/>
    <property type="evidence" value="ECO:0007669"/>
    <property type="project" value="InterPro"/>
</dbReference>
<name>A0A3A6PP74_9BACL</name>